<gene>
    <name evidence="5" type="ORF">CYY_010017</name>
</gene>
<sequence>MFNKLLSVLICLLFISTIQSASIVDIIAPEDVYGSSYGCTDRLYQVIVNSATPVNVASVNGVIRVVNSLVNGTISVHDVSITFPNVGRNDQSLTLIDDAGNSQVFPNVITYYCTTVPTYTLATEGGWAQSMATPVYSWYKFISLNGLSKPTEYSSLGCSVSAPFICQVIQYPAILTSYYYIIYLYMTNENVPYSFPANVEISNSYGTNKLIFPFNEIPAGPNTISNIEVYPANNSVVSTAVMSEAHFFFDTSNIKVLPSISAGYPYKYDMNVPVYGTPANAKYFGLIPVQGSSAPTNFYLESIAKTGSTRLSPNHQIQYQTPARSNEVPTDATTSSSDVTELGPGFKLFSLKSKTHTYFGFSYSESGNGSKPFETTYPYGITNGNVKEFYHACTKFVDNYSPSSQAYCAGLSFNNLQNPLATVDDISPSVTNVEVFGLDAEKVLIRVYANDDISGIQKLEFLEGTSNAVTNRDLVKGTKMNGVYEIVAKFISYTYNSPRFTAYDTKTNMLKLKSSKAILNTLTRERVPRYPIYDFIQSTNLQTLEFTFIQFKYNDVDLSTTGINNSLYFNITNAHPSMVPRVRFFATKLDLFDPSINYQESFIEGFWNATIKLYQVDFYLPPRIFTGTVPFNIFMAPNAWESAMLVSAYGAQSQLRVISSNGDLMPPVVSAYAAYPSTAVNVVVNTEIGWTITIQDPINGLKSATFNITSDYDWEPYTIKVTPANVVSGDKYTGVYNIRIPVSVNCRSQIFKISSMVMTDTSDHSSFYPSNGQVNSLYKFINSDQHNININC</sequence>
<dbReference type="InterPro" id="IPR055463">
    <property type="entry name" value="DUF7035"/>
</dbReference>
<feature type="signal peptide" evidence="2">
    <location>
        <begin position="1"/>
        <end position="20"/>
    </location>
</feature>
<comment type="caution">
    <text evidence="5">The sequence shown here is derived from an EMBL/GenBank/DDBJ whole genome shotgun (WGS) entry which is preliminary data.</text>
</comment>
<proteinExistence type="predicted"/>
<evidence type="ECO:0008006" key="7">
    <source>
        <dbReference type="Google" id="ProtNLM"/>
    </source>
</evidence>
<dbReference type="EMBL" id="AJWJ01000886">
    <property type="protein sequence ID" value="KAF2068660.1"/>
    <property type="molecule type" value="Genomic_DNA"/>
</dbReference>
<evidence type="ECO:0000313" key="5">
    <source>
        <dbReference type="EMBL" id="KAF2068660.1"/>
    </source>
</evidence>
<protein>
    <recommendedName>
        <fullName evidence="7">Carbohydrate binding domain-containing protein</fullName>
    </recommendedName>
</protein>
<feature type="non-terminal residue" evidence="5">
    <location>
        <position position="792"/>
    </location>
</feature>
<keyword evidence="2" id="KW-0732">Signal</keyword>
<evidence type="ECO:0000313" key="6">
    <source>
        <dbReference type="Proteomes" id="UP000695562"/>
    </source>
</evidence>
<dbReference type="Pfam" id="PF23034">
    <property type="entry name" value="DUF7035"/>
    <property type="match status" value="1"/>
</dbReference>
<dbReference type="PANTHER" id="PTHR31378:SF5">
    <property type="entry name" value="EGF-LIKE DOMAIN-CONTAINING PROTEIN"/>
    <property type="match status" value="1"/>
</dbReference>
<dbReference type="PANTHER" id="PTHR31378">
    <property type="entry name" value="EGF-LIKE DOMAIN-CONTAINING PROTEIN-RELATED-RELATED"/>
    <property type="match status" value="1"/>
</dbReference>
<dbReference type="Pfam" id="PF24893">
    <property type="entry name" value="DUF7743"/>
    <property type="match status" value="1"/>
</dbReference>
<dbReference type="Proteomes" id="UP000695562">
    <property type="component" value="Unassembled WGS sequence"/>
</dbReference>
<evidence type="ECO:0000256" key="1">
    <source>
        <dbReference type="SAM" id="MobiDB-lite"/>
    </source>
</evidence>
<evidence type="ECO:0000259" key="4">
    <source>
        <dbReference type="Pfam" id="PF24893"/>
    </source>
</evidence>
<dbReference type="AlphaFoldDB" id="A0A8J4PKU0"/>
<feature type="region of interest" description="Disordered" evidence="1">
    <location>
        <begin position="319"/>
        <end position="338"/>
    </location>
</feature>
<keyword evidence="6" id="KW-1185">Reference proteome</keyword>
<name>A0A8J4PKU0_9MYCE</name>
<feature type="domain" description="DUF7743" evidence="4">
    <location>
        <begin position="422"/>
        <end position="542"/>
    </location>
</feature>
<organism evidence="5 6">
    <name type="scientific">Polysphondylium violaceum</name>
    <dbReference type="NCBI Taxonomy" id="133409"/>
    <lineage>
        <taxon>Eukaryota</taxon>
        <taxon>Amoebozoa</taxon>
        <taxon>Evosea</taxon>
        <taxon>Eumycetozoa</taxon>
        <taxon>Dictyostelia</taxon>
        <taxon>Dictyosteliales</taxon>
        <taxon>Dictyosteliaceae</taxon>
        <taxon>Polysphondylium</taxon>
    </lineage>
</organism>
<evidence type="ECO:0000259" key="3">
    <source>
        <dbReference type="Pfam" id="PF23034"/>
    </source>
</evidence>
<feature type="domain" description="DUF7035" evidence="3">
    <location>
        <begin position="662"/>
        <end position="792"/>
    </location>
</feature>
<evidence type="ECO:0000256" key="2">
    <source>
        <dbReference type="SAM" id="SignalP"/>
    </source>
</evidence>
<accession>A0A8J4PKU0</accession>
<reference evidence="5" key="1">
    <citation type="submission" date="2020-01" db="EMBL/GenBank/DDBJ databases">
        <title>Development of genomics and gene disruption for Polysphondylium violaceum indicates a role for the polyketide synthase stlB in stalk morphogenesis.</title>
        <authorList>
            <person name="Narita B."/>
            <person name="Kawabe Y."/>
            <person name="Kin K."/>
            <person name="Saito T."/>
            <person name="Gibbs R."/>
            <person name="Kuspa A."/>
            <person name="Muzny D."/>
            <person name="Queller D."/>
            <person name="Richards S."/>
            <person name="Strassman J."/>
            <person name="Sucgang R."/>
            <person name="Worley K."/>
            <person name="Schaap P."/>
        </authorList>
    </citation>
    <scope>NUCLEOTIDE SEQUENCE</scope>
    <source>
        <strain evidence="5">QSvi11</strain>
    </source>
</reference>
<dbReference type="InterPro" id="IPR056645">
    <property type="entry name" value="DUF7743"/>
</dbReference>
<dbReference type="OrthoDB" id="21537at2759"/>
<feature type="chain" id="PRO_5035250843" description="Carbohydrate binding domain-containing protein" evidence="2">
    <location>
        <begin position="21"/>
        <end position="792"/>
    </location>
</feature>